<dbReference type="STRING" id="13706.A0A1X2H641"/>
<dbReference type="InParanoid" id="A0A1X2H641"/>
<reference evidence="2 3" key="1">
    <citation type="submission" date="2016-07" db="EMBL/GenBank/DDBJ databases">
        <title>Pervasive Adenine N6-methylation of Active Genes in Fungi.</title>
        <authorList>
            <consortium name="DOE Joint Genome Institute"/>
            <person name="Mondo S.J."/>
            <person name="Dannebaum R.O."/>
            <person name="Kuo R.C."/>
            <person name="Labutti K."/>
            <person name="Haridas S."/>
            <person name="Kuo A."/>
            <person name="Salamov A."/>
            <person name="Ahrendt S.R."/>
            <person name="Lipzen A."/>
            <person name="Sullivan W."/>
            <person name="Andreopoulos W.B."/>
            <person name="Clum A."/>
            <person name="Lindquist E."/>
            <person name="Daum C."/>
            <person name="Ramamoorthy G.K."/>
            <person name="Gryganskyi A."/>
            <person name="Culley D."/>
            <person name="Magnuson J.K."/>
            <person name="James T.Y."/>
            <person name="O'Malley M.A."/>
            <person name="Stajich J.E."/>
            <person name="Spatafora J.W."/>
            <person name="Visel A."/>
            <person name="Grigoriev I.V."/>
        </authorList>
    </citation>
    <scope>NUCLEOTIDE SEQUENCE [LARGE SCALE GENOMIC DNA]</scope>
    <source>
        <strain evidence="2 3">NRRL 2496</strain>
    </source>
</reference>
<proteinExistence type="predicted"/>
<dbReference type="OrthoDB" id="5566667at2759"/>
<evidence type="ECO:0000256" key="1">
    <source>
        <dbReference type="SAM" id="Coils"/>
    </source>
</evidence>
<comment type="caution">
    <text evidence="2">The sequence shown here is derived from an EMBL/GenBank/DDBJ whole genome shotgun (WGS) entry which is preliminary data.</text>
</comment>
<protein>
    <submittedName>
        <fullName evidence="2">Uncharacterized protein</fullName>
    </submittedName>
</protein>
<sequence>MALKQEKADLQAQLEQLKREYSEKSQLLNENENHLKESDINLRSELDSLRAILLAKIGDVEGREQEETPRISEIVPACEALEMLENQAKDYIYALREQTTLKGLPYEIAAKLKVAADTWSEETKKLAQMLEDTKGNNK</sequence>
<feature type="coiled-coil region" evidence="1">
    <location>
        <begin position="3"/>
        <end position="37"/>
    </location>
</feature>
<accession>A0A1X2H641</accession>
<evidence type="ECO:0000313" key="2">
    <source>
        <dbReference type="EMBL" id="ORY93933.1"/>
    </source>
</evidence>
<name>A0A1X2H641_SYNRA</name>
<keyword evidence="3" id="KW-1185">Reference proteome</keyword>
<dbReference type="Proteomes" id="UP000242180">
    <property type="component" value="Unassembled WGS sequence"/>
</dbReference>
<keyword evidence="1" id="KW-0175">Coiled coil</keyword>
<evidence type="ECO:0000313" key="3">
    <source>
        <dbReference type="Proteomes" id="UP000242180"/>
    </source>
</evidence>
<gene>
    <name evidence="2" type="ORF">BCR43DRAFT_350049</name>
</gene>
<organism evidence="2 3">
    <name type="scientific">Syncephalastrum racemosum</name>
    <name type="common">Filamentous fungus</name>
    <dbReference type="NCBI Taxonomy" id="13706"/>
    <lineage>
        <taxon>Eukaryota</taxon>
        <taxon>Fungi</taxon>
        <taxon>Fungi incertae sedis</taxon>
        <taxon>Mucoromycota</taxon>
        <taxon>Mucoromycotina</taxon>
        <taxon>Mucoromycetes</taxon>
        <taxon>Mucorales</taxon>
        <taxon>Syncephalastraceae</taxon>
        <taxon>Syncephalastrum</taxon>
    </lineage>
</organism>
<dbReference type="AlphaFoldDB" id="A0A1X2H641"/>
<dbReference type="EMBL" id="MCGN01000008">
    <property type="protein sequence ID" value="ORY93933.1"/>
    <property type="molecule type" value="Genomic_DNA"/>
</dbReference>